<reference evidence="8" key="2">
    <citation type="submission" date="2011-02" db="EMBL/GenBank/DDBJ databases">
        <title>The complete genome of Fluviicola taffensis DSM 16823.</title>
        <authorList>
            <consortium name="US DOE Joint Genome Institute (JGI-PGF)"/>
            <person name="Lucas S."/>
            <person name="Copeland A."/>
            <person name="Lapidus A."/>
            <person name="Bruce D."/>
            <person name="Goodwin L."/>
            <person name="Pitluck S."/>
            <person name="Kyrpides N."/>
            <person name="Mavromatis K."/>
            <person name="Ivanova N."/>
            <person name="Mikhailova N."/>
            <person name="Pagani I."/>
            <person name="Chertkov O."/>
            <person name="Detter J.C."/>
            <person name="Han C."/>
            <person name="Tapia R."/>
            <person name="Land M."/>
            <person name="Hauser L."/>
            <person name="Markowitz V."/>
            <person name="Cheng J.-F."/>
            <person name="Hugenholtz P."/>
            <person name="Woyke T."/>
            <person name="Wu D."/>
            <person name="Tindall B."/>
            <person name="Pomrenke H.G."/>
            <person name="Brambilla E."/>
            <person name="Klenk H.-P."/>
            <person name="Eisen J.A."/>
        </authorList>
    </citation>
    <scope>NUCLEOTIDE SEQUENCE [LARGE SCALE GENOMIC DNA]</scope>
    <source>
        <strain evidence="8">DSM 16823 / RW262 / RW262</strain>
    </source>
</reference>
<dbReference type="PROSITE" id="PS51352">
    <property type="entry name" value="THIOREDOXIN_2"/>
    <property type="match status" value="1"/>
</dbReference>
<evidence type="ECO:0000259" key="6">
    <source>
        <dbReference type="PROSITE" id="PS51352"/>
    </source>
</evidence>
<dbReference type="STRING" id="755732.Fluta_3017"/>
<keyword evidence="4" id="KW-0676">Redox-active center</keyword>
<dbReference type="SUPFAM" id="SSF52821">
    <property type="entry name" value="Rhodanese/Cell cycle control phosphatase"/>
    <property type="match status" value="1"/>
</dbReference>
<dbReference type="EMBL" id="CP002542">
    <property type="protein sequence ID" value="AEA44996.1"/>
    <property type="molecule type" value="Genomic_DNA"/>
</dbReference>
<evidence type="ECO:0000259" key="5">
    <source>
        <dbReference type="PROSITE" id="PS50206"/>
    </source>
</evidence>
<feature type="domain" description="Rhodanese" evidence="5">
    <location>
        <begin position="35"/>
        <end position="125"/>
    </location>
</feature>
<dbReference type="InterPro" id="IPR017937">
    <property type="entry name" value="Thioredoxin_CS"/>
</dbReference>
<evidence type="ECO:0000256" key="2">
    <source>
        <dbReference type="ARBA" id="ARBA00022982"/>
    </source>
</evidence>
<keyword evidence="3" id="KW-1015">Disulfide bond</keyword>
<evidence type="ECO:0000256" key="3">
    <source>
        <dbReference type="ARBA" id="ARBA00023157"/>
    </source>
</evidence>
<dbReference type="Pfam" id="PF00581">
    <property type="entry name" value="Rhodanese"/>
    <property type="match status" value="1"/>
</dbReference>
<dbReference type="PANTHER" id="PTHR45663:SF11">
    <property type="entry name" value="GEO12009P1"/>
    <property type="match status" value="1"/>
</dbReference>
<organism evidence="7 8">
    <name type="scientific">Fluviicola taffensis (strain DSM 16823 / NCIMB 13979 / RW262)</name>
    <dbReference type="NCBI Taxonomy" id="755732"/>
    <lineage>
        <taxon>Bacteria</taxon>
        <taxon>Pseudomonadati</taxon>
        <taxon>Bacteroidota</taxon>
        <taxon>Flavobacteriia</taxon>
        <taxon>Flavobacteriales</taxon>
        <taxon>Crocinitomicaceae</taxon>
        <taxon>Fluviicola</taxon>
    </lineage>
</organism>
<name>F2IJT7_FLUTR</name>
<dbReference type="SUPFAM" id="SSF52833">
    <property type="entry name" value="Thioredoxin-like"/>
    <property type="match status" value="1"/>
</dbReference>
<dbReference type="PANTHER" id="PTHR45663">
    <property type="entry name" value="GEO12009P1"/>
    <property type="match status" value="1"/>
</dbReference>
<keyword evidence="1" id="KW-0813">Transport</keyword>
<keyword evidence="2" id="KW-0249">Electron transport</keyword>
<dbReference type="PROSITE" id="PS51257">
    <property type="entry name" value="PROKAR_LIPOPROTEIN"/>
    <property type="match status" value="1"/>
</dbReference>
<evidence type="ECO:0000256" key="1">
    <source>
        <dbReference type="ARBA" id="ARBA00022448"/>
    </source>
</evidence>
<dbReference type="CDD" id="cd00158">
    <property type="entry name" value="RHOD"/>
    <property type="match status" value="1"/>
</dbReference>
<keyword evidence="8" id="KW-1185">Reference proteome</keyword>
<dbReference type="RefSeq" id="WP_013687764.1">
    <property type="nucleotide sequence ID" value="NC_015321.1"/>
</dbReference>
<dbReference type="Proteomes" id="UP000007463">
    <property type="component" value="Chromosome"/>
</dbReference>
<sequence length="232" mass="25512" precursor="true">MKQILLASIVFLFTACSNGQSTNLNAEQFASELKANPEATILDVRTAGEFEGGHIENAKNADWNGSDFDQKIKDLDPSQPVFVYCLSGGRSASAAAHLREKGFKKVYELNGGILSWRNARMPESTVTTKPTASSVSPEDYAKLIASGDVIIVDFYAPWCAPCKRMEPMLNQLSKDYEGKAKIIRIDIDQSKELATQMGITQIPLFIGYKEGKETGKHIGEASREQLVKKFGL</sequence>
<dbReference type="InterPro" id="IPR036873">
    <property type="entry name" value="Rhodanese-like_dom_sf"/>
</dbReference>
<evidence type="ECO:0000256" key="4">
    <source>
        <dbReference type="ARBA" id="ARBA00023284"/>
    </source>
</evidence>
<dbReference type="AlphaFoldDB" id="F2IJT7"/>
<dbReference type="CDD" id="cd02947">
    <property type="entry name" value="TRX_family"/>
    <property type="match status" value="1"/>
</dbReference>
<reference evidence="7 8" key="1">
    <citation type="journal article" date="2011" name="Stand. Genomic Sci.">
        <title>Complete genome sequence of the gliding freshwater bacterium Fluviicola taffensis type strain (RW262).</title>
        <authorList>
            <person name="Woyke T."/>
            <person name="Chertkov O."/>
            <person name="Lapidus A."/>
            <person name="Nolan M."/>
            <person name="Lucas S."/>
            <person name="Del Rio T.G."/>
            <person name="Tice H."/>
            <person name="Cheng J.F."/>
            <person name="Tapia R."/>
            <person name="Han C."/>
            <person name="Goodwin L."/>
            <person name="Pitluck S."/>
            <person name="Liolios K."/>
            <person name="Pagani I."/>
            <person name="Ivanova N."/>
            <person name="Huntemann M."/>
            <person name="Mavromatis K."/>
            <person name="Mikhailova N."/>
            <person name="Pati A."/>
            <person name="Chen A."/>
            <person name="Palaniappan K."/>
            <person name="Land M."/>
            <person name="Hauser L."/>
            <person name="Brambilla E.M."/>
            <person name="Rohde M."/>
            <person name="Mwirichia R."/>
            <person name="Sikorski J."/>
            <person name="Tindall B.J."/>
            <person name="Goker M."/>
            <person name="Bristow J."/>
            <person name="Eisen J.A."/>
            <person name="Markowitz V."/>
            <person name="Hugenholtz P."/>
            <person name="Klenk H.P."/>
            <person name="Kyrpides N.C."/>
        </authorList>
    </citation>
    <scope>NUCLEOTIDE SEQUENCE [LARGE SCALE GENOMIC DNA]</scope>
    <source>
        <strain evidence="8">DSM 16823 / RW262 / RW262</strain>
    </source>
</reference>
<dbReference type="SMART" id="SM00450">
    <property type="entry name" value="RHOD"/>
    <property type="match status" value="1"/>
</dbReference>
<dbReference type="Pfam" id="PF00085">
    <property type="entry name" value="Thioredoxin"/>
    <property type="match status" value="1"/>
</dbReference>
<accession>F2IJT7</accession>
<evidence type="ECO:0000313" key="8">
    <source>
        <dbReference type="Proteomes" id="UP000007463"/>
    </source>
</evidence>
<protein>
    <submittedName>
        <fullName evidence="7">Thioredoxin domain-containing protein</fullName>
    </submittedName>
</protein>
<dbReference type="InterPro" id="IPR013766">
    <property type="entry name" value="Thioredoxin_domain"/>
</dbReference>
<evidence type="ECO:0000313" key="7">
    <source>
        <dbReference type="EMBL" id="AEA44996.1"/>
    </source>
</evidence>
<dbReference type="PROSITE" id="PS00194">
    <property type="entry name" value="THIOREDOXIN_1"/>
    <property type="match status" value="1"/>
</dbReference>
<dbReference type="eggNOG" id="COG0526">
    <property type="taxonomic scope" value="Bacteria"/>
</dbReference>
<dbReference type="eggNOG" id="COG0607">
    <property type="taxonomic scope" value="Bacteria"/>
</dbReference>
<dbReference type="Gene3D" id="3.40.250.10">
    <property type="entry name" value="Rhodanese-like domain"/>
    <property type="match status" value="1"/>
</dbReference>
<dbReference type="PROSITE" id="PS50206">
    <property type="entry name" value="RHODANESE_3"/>
    <property type="match status" value="1"/>
</dbReference>
<gene>
    <name evidence="7" type="ordered locus">Fluta_3017</name>
</gene>
<dbReference type="OrthoDB" id="9808735at2"/>
<dbReference type="GO" id="GO:0005829">
    <property type="term" value="C:cytosol"/>
    <property type="evidence" value="ECO:0007669"/>
    <property type="project" value="TreeGrafter"/>
</dbReference>
<proteinExistence type="predicted"/>
<dbReference type="GO" id="GO:0015035">
    <property type="term" value="F:protein-disulfide reductase activity"/>
    <property type="evidence" value="ECO:0007669"/>
    <property type="project" value="TreeGrafter"/>
</dbReference>
<dbReference type="InterPro" id="IPR001763">
    <property type="entry name" value="Rhodanese-like_dom"/>
</dbReference>
<dbReference type="GO" id="GO:0045454">
    <property type="term" value="P:cell redox homeostasis"/>
    <property type="evidence" value="ECO:0007669"/>
    <property type="project" value="TreeGrafter"/>
</dbReference>
<dbReference type="KEGG" id="fte:Fluta_3017"/>
<dbReference type="InterPro" id="IPR036249">
    <property type="entry name" value="Thioredoxin-like_sf"/>
</dbReference>
<dbReference type="Gene3D" id="3.40.30.10">
    <property type="entry name" value="Glutaredoxin"/>
    <property type="match status" value="1"/>
</dbReference>
<feature type="domain" description="Thioredoxin" evidence="6">
    <location>
        <begin position="115"/>
        <end position="232"/>
    </location>
</feature>
<dbReference type="HOGENOM" id="CLU_083326_0_0_10"/>